<name>A0A6J7QGS2_9ZZZZ</name>
<evidence type="ECO:0000313" key="4">
    <source>
        <dbReference type="EMBL" id="CAB4972492.1"/>
    </source>
</evidence>
<evidence type="ECO:0000313" key="3">
    <source>
        <dbReference type="EMBL" id="CAB4895397.1"/>
    </source>
</evidence>
<dbReference type="Gene3D" id="3.40.30.10">
    <property type="entry name" value="Glutaredoxin"/>
    <property type="match status" value="1"/>
</dbReference>
<evidence type="ECO:0000259" key="1">
    <source>
        <dbReference type="PROSITE" id="PS51352"/>
    </source>
</evidence>
<gene>
    <name evidence="2" type="ORF">UFOPK2683_00871</name>
    <name evidence="3" type="ORF">UFOPK3605_00166</name>
    <name evidence="4" type="ORF">UFOPK3897_00557</name>
    <name evidence="5" type="ORF">UFOPK4121_00184</name>
</gene>
<dbReference type="EMBL" id="CAFBOF010000007">
    <property type="protein sequence ID" value="CAB4972492.1"/>
    <property type="molecule type" value="Genomic_DNA"/>
</dbReference>
<dbReference type="InterPro" id="IPR000866">
    <property type="entry name" value="AhpC/TSA"/>
</dbReference>
<dbReference type="GO" id="GO:0016491">
    <property type="term" value="F:oxidoreductase activity"/>
    <property type="evidence" value="ECO:0007669"/>
    <property type="project" value="InterPro"/>
</dbReference>
<organism evidence="5">
    <name type="scientific">freshwater metagenome</name>
    <dbReference type="NCBI Taxonomy" id="449393"/>
    <lineage>
        <taxon>unclassified sequences</taxon>
        <taxon>metagenomes</taxon>
        <taxon>ecological metagenomes</taxon>
    </lineage>
</organism>
<dbReference type="EMBL" id="CAFBPQ010000002">
    <property type="protein sequence ID" value="CAB5013414.1"/>
    <property type="molecule type" value="Genomic_DNA"/>
</dbReference>
<dbReference type="SUPFAM" id="SSF52833">
    <property type="entry name" value="Thioredoxin-like"/>
    <property type="match status" value="1"/>
</dbReference>
<feature type="domain" description="Thioredoxin" evidence="1">
    <location>
        <begin position="52"/>
        <end position="190"/>
    </location>
</feature>
<dbReference type="CDD" id="cd02966">
    <property type="entry name" value="TlpA_like_family"/>
    <property type="match status" value="1"/>
</dbReference>
<dbReference type="Pfam" id="PF00578">
    <property type="entry name" value="AhpC-TSA"/>
    <property type="match status" value="1"/>
</dbReference>
<dbReference type="GO" id="GO:0016209">
    <property type="term" value="F:antioxidant activity"/>
    <property type="evidence" value="ECO:0007669"/>
    <property type="project" value="InterPro"/>
</dbReference>
<dbReference type="EMBL" id="CAEZYK010000043">
    <property type="protein sequence ID" value="CAB4724394.1"/>
    <property type="molecule type" value="Genomic_DNA"/>
</dbReference>
<evidence type="ECO:0000313" key="2">
    <source>
        <dbReference type="EMBL" id="CAB4724394.1"/>
    </source>
</evidence>
<protein>
    <submittedName>
        <fullName evidence="5">Unannotated protein</fullName>
    </submittedName>
</protein>
<dbReference type="PANTHER" id="PTHR42852">
    <property type="entry name" value="THIOL:DISULFIDE INTERCHANGE PROTEIN DSBE"/>
    <property type="match status" value="1"/>
</dbReference>
<dbReference type="PROSITE" id="PS51352">
    <property type="entry name" value="THIOREDOXIN_2"/>
    <property type="match status" value="1"/>
</dbReference>
<dbReference type="EMBL" id="CAFBMM010000002">
    <property type="protein sequence ID" value="CAB4895397.1"/>
    <property type="molecule type" value="Genomic_DNA"/>
</dbReference>
<dbReference type="AlphaFoldDB" id="A0A6J7QGS2"/>
<accession>A0A6J7QGS2</accession>
<dbReference type="PANTHER" id="PTHR42852:SF17">
    <property type="entry name" value="THIOREDOXIN-LIKE PROTEIN HI_1115"/>
    <property type="match status" value="1"/>
</dbReference>
<dbReference type="InterPro" id="IPR036249">
    <property type="entry name" value="Thioredoxin-like_sf"/>
</dbReference>
<evidence type="ECO:0000313" key="5">
    <source>
        <dbReference type="EMBL" id="CAB5013414.1"/>
    </source>
</evidence>
<reference evidence="5" key="1">
    <citation type="submission" date="2020-05" db="EMBL/GenBank/DDBJ databases">
        <authorList>
            <person name="Chiriac C."/>
            <person name="Salcher M."/>
            <person name="Ghai R."/>
            <person name="Kavagutti S V."/>
        </authorList>
    </citation>
    <scope>NUCLEOTIDE SEQUENCE</scope>
</reference>
<dbReference type="InterPro" id="IPR050553">
    <property type="entry name" value="Thioredoxin_ResA/DsbE_sf"/>
</dbReference>
<proteinExistence type="predicted"/>
<sequence length="192" mass="21238">MRFSLALRKISLRFFAGVLAAIFVGLIITPNSSAQAATKQKSSCAPRVQGEAEVGRLAPTFTAKGLRFGCIESSQYLGKPAVINFWASWCFPCRKEFSLLKTAQKKYRKHGLSIVGISYKDIPSDARSFVKGKQADWSFASDSGGEIAMSYRVRAIPVTFFIDERGKLVSQVFGILSQRELNKEINKLIKSS</sequence>
<dbReference type="InterPro" id="IPR013766">
    <property type="entry name" value="Thioredoxin_domain"/>
</dbReference>